<evidence type="ECO:0000259" key="2">
    <source>
        <dbReference type="PROSITE" id="PS50943"/>
    </source>
</evidence>
<evidence type="ECO:0000313" key="4">
    <source>
        <dbReference type="Proteomes" id="UP001303001"/>
    </source>
</evidence>
<evidence type="ECO:0000256" key="1">
    <source>
        <dbReference type="ARBA" id="ARBA00023125"/>
    </source>
</evidence>
<dbReference type="Gene3D" id="1.10.260.40">
    <property type="entry name" value="lambda repressor-like DNA-binding domains"/>
    <property type="match status" value="1"/>
</dbReference>
<keyword evidence="4" id="KW-1185">Reference proteome</keyword>
<dbReference type="Pfam" id="PF13560">
    <property type="entry name" value="HTH_31"/>
    <property type="match status" value="1"/>
</dbReference>
<dbReference type="EMBL" id="CP134876">
    <property type="protein sequence ID" value="WNM37579.1"/>
    <property type="molecule type" value="Genomic_DNA"/>
</dbReference>
<dbReference type="PANTHER" id="PTHR46797">
    <property type="entry name" value="HTH-TYPE TRANSCRIPTIONAL REGULATOR"/>
    <property type="match status" value="1"/>
</dbReference>
<accession>A0ABY9ZQK1</accession>
<gene>
    <name evidence="3" type="ORF">RMN56_20715</name>
</gene>
<dbReference type="InterPro" id="IPR001387">
    <property type="entry name" value="Cro/C1-type_HTH"/>
</dbReference>
<organism evidence="3 4">
    <name type="scientific">Micromonospora halotolerans</name>
    <dbReference type="NCBI Taxonomy" id="709879"/>
    <lineage>
        <taxon>Bacteria</taxon>
        <taxon>Bacillati</taxon>
        <taxon>Actinomycetota</taxon>
        <taxon>Actinomycetes</taxon>
        <taxon>Micromonosporales</taxon>
        <taxon>Micromonosporaceae</taxon>
        <taxon>Micromonospora</taxon>
    </lineage>
</organism>
<dbReference type="Proteomes" id="UP001303001">
    <property type="component" value="Chromosome"/>
</dbReference>
<dbReference type="PROSITE" id="PS50943">
    <property type="entry name" value="HTH_CROC1"/>
    <property type="match status" value="1"/>
</dbReference>
<reference evidence="3 4" key="1">
    <citation type="submission" date="2023-09" db="EMBL/GenBank/DDBJ databases">
        <title>Micromonospora halotolerans DSM 45598 genome sequence.</title>
        <authorList>
            <person name="Mo P."/>
        </authorList>
    </citation>
    <scope>NUCLEOTIDE SEQUENCE [LARGE SCALE GENOMIC DNA]</scope>
    <source>
        <strain evidence="3 4">DSM 45598</strain>
    </source>
</reference>
<feature type="domain" description="HTH cro/C1-type" evidence="2">
    <location>
        <begin position="17"/>
        <end position="71"/>
    </location>
</feature>
<dbReference type="PANTHER" id="PTHR46797:SF1">
    <property type="entry name" value="METHYLPHOSPHONATE SYNTHASE"/>
    <property type="match status" value="1"/>
</dbReference>
<proteinExistence type="predicted"/>
<keyword evidence="1" id="KW-0238">DNA-binding</keyword>
<dbReference type="InterPro" id="IPR050807">
    <property type="entry name" value="TransReg_Diox_bact_type"/>
</dbReference>
<protein>
    <submittedName>
        <fullName evidence="3">Helix-turn-helix transcriptional regulator</fullName>
    </submittedName>
</protein>
<dbReference type="RefSeq" id="WP_313719163.1">
    <property type="nucleotide sequence ID" value="NZ_CP134876.1"/>
</dbReference>
<name>A0ABY9ZQK1_9ACTN</name>
<evidence type="ECO:0000313" key="3">
    <source>
        <dbReference type="EMBL" id="WNM37579.1"/>
    </source>
</evidence>
<dbReference type="InterPro" id="IPR010982">
    <property type="entry name" value="Lambda_DNA-bd_dom_sf"/>
</dbReference>
<dbReference type="CDD" id="cd00093">
    <property type="entry name" value="HTH_XRE"/>
    <property type="match status" value="1"/>
</dbReference>
<dbReference type="SUPFAM" id="SSF47413">
    <property type="entry name" value="lambda repressor-like DNA-binding domains"/>
    <property type="match status" value="1"/>
</dbReference>
<dbReference type="SMART" id="SM00530">
    <property type="entry name" value="HTH_XRE"/>
    <property type="match status" value="1"/>
</dbReference>
<sequence length="82" mass="8500">MIEPPPPVDLAALGHAVAKARHAANLTLDGLAERSGVSRRMLVEVEGGRINCTIGVLHGIAHAVGVPLGDLAQSACRDDRTN</sequence>